<sequence>MRKMDQYLSTADTLYPDGYERERVFRDAGDMVAPARYPAKIARTLIGRMIAGMLNWQQKRRGRLALRELSDDLLEDIGISREDASREAAKSKLLSWPTRSF</sequence>
<evidence type="ECO:0000313" key="3">
    <source>
        <dbReference type="Proteomes" id="UP000077098"/>
    </source>
</evidence>
<proteinExistence type="predicted"/>
<feature type="domain" description="YjiS-like" evidence="1">
    <location>
        <begin position="53"/>
        <end position="84"/>
    </location>
</feature>
<protein>
    <recommendedName>
        <fullName evidence="1">YjiS-like domain-containing protein</fullName>
    </recommendedName>
</protein>
<evidence type="ECO:0000259" key="1">
    <source>
        <dbReference type="Pfam" id="PF06568"/>
    </source>
</evidence>
<dbReference type="RefSeq" id="WP_063948713.1">
    <property type="nucleotide sequence ID" value="NZ_LXPS01000011.1"/>
</dbReference>
<accession>A0A176XCC2</accession>
<gene>
    <name evidence="2" type="ORF">A7J57_12890</name>
</gene>
<reference evidence="2 3" key="1">
    <citation type="submission" date="2016-05" db="EMBL/GenBank/DDBJ databases">
        <authorList>
            <person name="Lavstsen T."/>
            <person name="Jespersen J.S."/>
        </authorList>
    </citation>
    <scope>NUCLEOTIDE SEQUENCE [LARGE SCALE GENOMIC DNA]</scope>
    <source>
        <strain evidence="2 3">KCJ1736</strain>
    </source>
</reference>
<name>A0A176XCC2_AGRTU</name>
<dbReference type="Pfam" id="PF06568">
    <property type="entry name" value="YjiS-like"/>
    <property type="match status" value="1"/>
</dbReference>
<dbReference type="EMBL" id="LXPS01000011">
    <property type="protein sequence ID" value="OAE46961.1"/>
    <property type="molecule type" value="Genomic_DNA"/>
</dbReference>
<dbReference type="InterPro" id="IPR009506">
    <property type="entry name" value="YjiS-like"/>
</dbReference>
<comment type="caution">
    <text evidence="2">The sequence shown here is derived from an EMBL/GenBank/DDBJ whole genome shotgun (WGS) entry which is preliminary data.</text>
</comment>
<dbReference type="AlphaFoldDB" id="A0A176XCC2"/>
<dbReference type="Proteomes" id="UP000077098">
    <property type="component" value="Unassembled WGS sequence"/>
</dbReference>
<evidence type="ECO:0000313" key="2">
    <source>
        <dbReference type="EMBL" id="OAE46961.1"/>
    </source>
</evidence>
<organism evidence="2 3">
    <name type="scientific">Agrobacterium tumefaciens</name>
    <dbReference type="NCBI Taxonomy" id="358"/>
    <lineage>
        <taxon>Bacteria</taxon>
        <taxon>Pseudomonadati</taxon>
        <taxon>Pseudomonadota</taxon>
        <taxon>Alphaproteobacteria</taxon>
        <taxon>Hyphomicrobiales</taxon>
        <taxon>Rhizobiaceae</taxon>
        <taxon>Rhizobium/Agrobacterium group</taxon>
        <taxon>Agrobacterium</taxon>
        <taxon>Agrobacterium tumefaciens complex</taxon>
    </lineage>
</organism>